<sequence length="57" mass="6506">MNIQRAQEIFQSTKSITVFHNGESIWIEKLDPSTNTAYVRAMSGEKNVLVSELQEVH</sequence>
<comment type="similarity">
    <text evidence="2">Belongs to the SspH family.</text>
</comment>
<dbReference type="InterPro" id="IPR012610">
    <property type="entry name" value="SASP_SspH"/>
</dbReference>
<evidence type="ECO:0000256" key="1">
    <source>
        <dbReference type="ARBA" id="ARBA00004288"/>
    </source>
</evidence>
<dbReference type="EMBL" id="SLWV01000008">
    <property type="protein sequence ID" value="TCO76493.1"/>
    <property type="molecule type" value="Genomic_DNA"/>
</dbReference>
<organism evidence="4 5">
    <name type="scientific">Marinisporobacter balticus</name>
    <dbReference type="NCBI Taxonomy" id="2018667"/>
    <lineage>
        <taxon>Bacteria</taxon>
        <taxon>Bacillati</taxon>
        <taxon>Bacillota</taxon>
        <taxon>Clostridia</taxon>
        <taxon>Peptostreptococcales</taxon>
        <taxon>Thermotaleaceae</taxon>
        <taxon>Marinisporobacter</taxon>
    </lineage>
</organism>
<keyword evidence="3" id="KW-0749">Sporulation</keyword>
<protein>
    <submittedName>
        <fullName evidence="4">Small acid-soluble spore protein H (Minor)</fullName>
    </submittedName>
</protein>
<reference evidence="4 5" key="1">
    <citation type="submission" date="2019-03" db="EMBL/GenBank/DDBJ databases">
        <title>Genomic Encyclopedia of Type Strains, Phase IV (KMG-IV): sequencing the most valuable type-strain genomes for metagenomic binning, comparative biology and taxonomic classification.</title>
        <authorList>
            <person name="Goeker M."/>
        </authorList>
    </citation>
    <scope>NUCLEOTIDE SEQUENCE [LARGE SCALE GENOMIC DNA]</scope>
    <source>
        <strain evidence="4 5">DSM 102940</strain>
    </source>
</reference>
<dbReference type="GO" id="GO:0042601">
    <property type="term" value="C:endospore-forming forespore"/>
    <property type="evidence" value="ECO:0007669"/>
    <property type="project" value="InterPro"/>
</dbReference>
<evidence type="ECO:0000313" key="4">
    <source>
        <dbReference type="EMBL" id="TCO76493.1"/>
    </source>
</evidence>
<name>A0A4R2KRV5_9FIRM</name>
<gene>
    <name evidence="4" type="ORF">EV214_10896</name>
</gene>
<accession>A0A4R2KRV5</accession>
<keyword evidence="5" id="KW-1185">Reference proteome</keyword>
<evidence type="ECO:0000256" key="3">
    <source>
        <dbReference type="ARBA" id="ARBA00022969"/>
    </source>
</evidence>
<dbReference type="OrthoDB" id="1683648at2"/>
<dbReference type="GO" id="GO:0030436">
    <property type="term" value="P:asexual sporulation"/>
    <property type="evidence" value="ECO:0007669"/>
    <property type="project" value="InterPro"/>
</dbReference>
<comment type="caution">
    <text evidence="4">The sequence shown here is derived from an EMBL/GenBank/DDBJ whole genome shotgun (WGS) entry which is preliminary data.</text>
</comment>
<comment type="subcellular location">
    <subcellularLocation>
        <location evidence="1">Spore core</location>
    </subcellularLocation>
</comment>
<dbReference type="AlphaFoldDB" id="A0A4R2KRV5"/>
<proteinExistence type="inferred from homology"/>
<dbReference type="Pfam" id="PF08141">
    <property type="entry name" value="SspH"/>
    <property type="match status" value="1"/>
</dbReference>
<evidence type="ECO:0000313" key="5">
    <source>
        <dbReference type="Proteomes" id="UP000294919"/>
    </source>
</evidence>
<dbReference type="GO" id="GO:0030435">
    <property type="term" value="P:sporulation resulting in formation of a cellular spore"/>
    <property type="evidence" value="ECO:0007669"/>
    <property type="project" value="UniProtKB-KW"/>
</dbReference>
<dbReference type="Proteomes" id="UP000294919">
    <property type="component" value="Unassembled WGS sequence"/>
</dbReference>
<evidence type="ECO:0000256" key="2">
    <source>
        <dbReference type="ARBA" id="ARBA00006573"/>
    </source>
</evidence>
<dbReference type="RefSeq" id="WP_132244484.1">
    <property type="nucleotide sequence ID" value="NZ_SLWV01000008.1"/>
</dbReference>